<accession>A0ABV9MP57</accession>
<comment type="caution">
    <text evidence="1">The sequence shown here is derived from an EMBL/GenBank/DDBJ whole genome shotgun (WGS) entry which is preliminary data.</text>
</comment>
<proteinExistence type="predicted"/>
<evidence type="ECO:0000313" key="1">
    <source>
        <dbReference type="EMBL" id="MFC4716403.1"/>
    </source>
</evidence>
<dbReference type="RefSeq" id="WP_346059040.1">
    <property type="nucleotide sequence ID" value="NZ_BAAAVQ010000025.1"/>
</dbReference>
<dbReference type="EMBL" id="JBHSHE010000040">
    <property type="protein sequence ID" value="MFC4716403.1"/>
    <property type="molecule type" value="Genomic_DNA"/>
</dbReference>
<gene>
    <name evidence="1" type="ORF">ACFO7V_09645</name>
</gene>
<evidence type="ECO:0000313" key="2">
    <source>
        <dbReference type="Proteomes" id="UP001595884"/>
    </source>
</evidence>
<name>A0ABV9MP57_9MICC</name>
<dbReference type="CDD" id="cd00719">
    <property type="entry name" value="GIY-YIG_SF"/>
    <property type="match status" value="1"/>
</dbReference>
<dbReference type="Proteomes" id="UP001595884">
    <property type="component" value="Unassembled WGS sequence"/>
</dbReference>
<protein>
    <submittedName>
        <fullName evidence="1">GIY-YIG nuclease family protein</fullName>
    </submittedName>
</protein>
<organism evidence="1 2">
    <name type="scientific">Glutamicibacter bergerei</name>
    <dbReference type="NCBI Taxonomy" id="256702"/>
    <lineage>
        <taxon>Bacteria</taxon>
        <taxon>Bacillati</taxon>
        <taxon>Actinomycetota</taxon>
        <taxon>Actinomycetes</taxon>
        <taxon>Micrococcales</taxon>
        <taxon>Micrococcaceae</taxon>
        <taxon>Glutamicibacter</taxon>
    </lineage>
</organism>
<reference evidence="2" key="1">
    <citation type="journal article" date="2019" name="Int. J. Syst. Evol. Microbiol.">
        <title>The Global Catalogue of Microorganisms (GCM) 10K type strain sequencing project: providing services to taxonomists for standard genome sequencing and annotation.</title>
        <authorList>
            <consortium name="The Broad Institute Genomics Platform"/>
            <consortium name="The Broad Institute Genome Sequencing Center for Infectious Disease"/>
            <person name="Wu L."/>
            <person name="Ma J."/>
        </authorList>
    </citation>
    <scope>NUCLEOTIDE SEQUENCE [LARGE SCALE GENOMIC DNA]</scope>
    <source>
        <strain evidence="2">CGMCC 1.12849</strain>
    </source>
</reference>
<keyword evidence="2" id="KW-1185">Reference proteome</keyword>
<sequence length="380" mass="42263">MNDMNSDVAAKQPVFPGRVDHVYCISIDPSESEREVVYIGQSVTPGRALKHFKSHNTKLQQRLAGHEAWRISFQNLEVASAEDTNIFESLAIDLVKHDGRFNSVNGLEGSTVFRPRAFYPQHNLPVKNGIYVRWEWIDGVNRALEVTDIAPSTDPAEPGVYQRWWVTPSLRSKNLHPVLEGIRALIKSVEDQGAVRFQNPYFQYLADMGLDAMDSLPAAGRGVTLQELYKDLSGSFVYVQINDKVFEDVGDTRTGLQPGLGHDALKDRVEKFWDKSSSSLTSGRTLSRLLTPEDRALLADSERPRFLVGAVSGTKIILGIWKLDIASTESWLDPGQGKVVFPITDPASKDLLATYVGARIGDHLDMNSKAVKWIDVAPSM</sequence>